<evidence type="ECO:0000313" key="2">
    <source>
        <dbReference type="EMBL" id="SUA72863.1"/>
    </source>
</evidence>
<reference evidence="2 3" key="1">
    <citation type="submission" date="2018-06" db="EMBL/GenBank/DDBJ databases">
        <authorList>
            <consortium name="Pathogen Informatics"/>
            <person name="Doyle S."/>
        </authorList>
    </citation>
    <scope>NUCLEOTIDE SEQUENCE [LARGE SCALE GENOMIC DNA]</scope>
    <source>
        <strain evidence="2 3">NCTC1934</strain>
    </source>
</reference>
<evidence type="ECO:0000313" key="3">
    <source>
        <dbReference type="Proteomes" id="UP000255467"/>
    </source>
</evidence>
<dbReference type="OrthoDB" id="4571387at2"/>
<gene>
    <name evidence="2" type="ORF">NCTC1934_00293</name>
</gene>
<dbReference type="Proteomes" id="UP000255467">
    <property type="component" value="Unassembled WGS sequence"/>
</dbReference>
<sequence>MTTKPDFAAVQWRKSAFSQDGSACVEFAFVDAFVSLRDSKYGRDPRNKISEQPTISIPANEWHTFLGAVVGEQAAPAGLHIHRNGDGGATVSDDLGVELTYTAVEWDAFIAAVTVDAFVTV</sequence>
<feature type="domain" description="DUF397" evidence="1">
    <location>
        <begin position="11"/>
        <end position="69"/>
    </location>
</feature>
<evidence type="ECO:0000259" key="1">
    <source>
        <dbReference type="Pfam" id="PF04149"/>
    </source>
</evidence>
<proteinExistence type="predicted"/>
<dbReference type="AlphaFoldDB" id="A0A378Y7Z4"/>
<organism evidence="2 3">
    <name type="scientific">Nocardia otitidiscaviarum</name>
    <dbReference type="NCBI Taxonomy" id="1823"/>
    <lineage>
        <taxon>Bacteria</taxon>
        <taxon>Bacillati</taxon>
        <taxon>Actinomycetota</taxon>
        <taxon>Actinomycetes</taxon>
        <taxon>Mycobacteriales</taxon>
        <taxon>Nocardiaceae</taxon>
        <taxon>Nocardia</taxon>
    </lineage>
</organism>
<dbReference type="RefSeq" id="WP_051037931.1">
    <property type="nucleotide sequence ID" value="NZ_UGRY01000002.1"/>
</dbReference>
<protein>
    <submittedName>
        <fullName evidence="2">Domain of uncharacterized function (DUF397)</fullName>
    </submittedName>
</protein>
<dbReference type="InterPro" id="IPR007278">
    <property type="entry name" value="DUF397"/>
</dbReference>
<dbReference type="EMBL" id="UGRY01000002">
    <property type="protein sequence ID" value="SUA72863.1"/>
    <property type="molecule type" value="Genomic_DNA"/>
</dbReference>
<dbReference type="Pfam" id="PF04149">
    <property type="entry name" value="DUF397"/>
    <property type="match status" value="1"/>
</dbReference>
<name>A0A378Y7Z4_9NOCA</name>
<keyword evidence="3" id="KW-1185">Reference proteome</keyword>
<accession>A0A378Y7Z4</accession>